<dbReference type="Proteomes" id="UP000294744">
    <property type="component" value="Unassembled WGS sequence"/>
</dbReference>
<dbReference type="OrthoDB" id="419058at2"/>
<dbReference type="AlphaFoldDB" id="A0A4R4UXR6"/>
<organism evidence="2 3">
    <name type="scientific">Saccharopolyspora aridisoli</name>
    <dbReference type="NCBI Taxonomy" id="2530385"/>
    <lineage>
        <taxon>Bacteria</taxon>
        <taxon>Bacillati</taxon>
        <taxon>Actinomycetota</taxon>
        <taxon>Actinomycetes</taxon>
        <taxon>Pseudonocardiales</taxon>
        <taxon>Pseudonocardiaceae</taxon>
        <taxon>Saccharopolyspora</taxon>
    </lineage>
</organism>
<keyword evidence="1" id="KW-0472">Membrane</keyword>
<reference evidence="2 3" key="1">
    <citation type="submission" date="2019-03" db="EMBL/GenBank/DDBJ databases">
        <title>Draft genome sequences of novel Actinobacteria.</title>
        <authorList>
            <person name="Sahin N."/>
            <person name="Ay H."/>
            <person name="Saygin H."/>
        </authorList>
    </citation>
    <scope>NUCLEOTIDE SEQUENCE [LARGE SCALE GENOMIC DNA]</scope>
    <source>
        <strain evidence="2 3">16K404</strain>
    </source>
</reference>
<feature type="transmembrane region" description="Helical" evidence="1">
    <location>
        <begin position="73"/>
        <end position="96"/>
    </location>
</feature>
<gene>
    <name evidence="2" type="ORF">E1161_04255</name>
</gene>
<keyword evidence="3" id="KW-1185">Reference proteome</keyword>
<evidence type="ECO:0000313" key="3">
    <source>
        <dbReference type="Proteomes" id="UP000294744"/>
    </source>
</evidence>
<name>A0A4R4UXR6_9PSEU</name>
<protein>
    <submittedName>
        <fullName evidence="2">Uncharacterized protein</fullName>
    </submittedName>
</protein>
<dbReference type="RefSeq" id="WP_132619788.1">
    <property type="nucleotide sequence ID" value="NZ_SMKV01000004.1"/>
</dbReference>
<sequence>MILFSFFFLVLALVLLPGAFAIFGLGALFWGPQIFGILRTFWGIVSQNLHVHIDPVGTSSPSRTLRSDRTANLLMLPSFAMAAFLPLSPVLVFELMTADASTALPAGIIPAAIGILFGTVFVLDSAWWHFVVARSWLAFRGRLPARLMHYLTDAQERELLRQAGAVHQFRHARLHDNLLLYR</sequence>
<keyword evidence="1" id="KW-0812">Transmembrane</keyword>
<feature type="transmembrane region" description="Helical" evidence="1">
    <location>
        <begin position="6"/>
        <end position="30"/>
    </location>
</feature>
<comment type="caution">
    <text evidence="2">The sequence shown here is derived from an EMBL/GenBank/DDBJ whole genome shotgun (WGS) entry which is preliminary data.</text>
</comment>
<evidence type="ECO:0000256" key="1">
    <source>
        <dbReference type="SAM" id="Phobius"/>
    </source>
</evidence>
<keyword evidence="1" id="KW-1133">Transmembrane helix</keyword>
<dbReference type="EMBL" id="SMKV01000004">
    <property type="protein sequence ID" value="TDC95406.1"/>
    <property type="molecule type" value="Genomic_DNA"/>
</dbReference>
<proteinExistence type="predicted"/>
<accession>A0A4R4UXR6</accession>
<evidence type="ECO:0000313" key="2">
    <source>
        <dbReference type="EMBL" id="TDC95406.1"/>
    </source>
</evidence>
<feature type="transmembrane region" description="Helical" evidence="1">
    <location>
        <begin position="108"/>
        <end position="132"/>
    </location>
</feature>